<sequence length="34" mass="3747">MADLQLKKRGYIWEISVGFNAALAAISAKFFSLS</sequence>
<proteinExistence type="predicted"/>
<name>A0A397XXJ0_BRACM</name>
<evidence type="ECO:0000313" key="3">
    <source>
        <dbReference type="Proteomes" id="UP000264353"/>
    </source>
</evidence>
<protein>
    <submittedName>
        <fullName evidence="2">Uncharacterized protein</fullName>
    </submittedName>
</protein>
<dbReference type="EMBL" id="CM010636">
    <property type="protein sequence ID" value="RID46081.1"/>
    <property type="molecule type" value="Genomic_DNA"/>
</dbReference>
<reference evidence="2 3" key="1">
    <citation type="submission" date="2018-06" db="EMBL/GenBank/DDBJ databases">
        <title>WGS assembly of Brassica rapa FPsc.</title>
        <authorList>
            <person name="Bowman J."/>
            <person name="Kohchi T."/>
            <person name="Yamato K."/>
            <person name="Jenkins J."/>
            <person name="Shu S."/>
            <person name="Ishizaki K."/>
            <person name="Yamaoka S."/>
            <person name="Nishihama R."/>
            <person name="Nakamura Y."/>
            <person name="Berger F."/>
            <person name="Adam C."/>
            <person name="Aki S."/>
            <person name="Althoff F."/>
            <person name="Araki T."/>
            <person name="Arteaga-Vazquez M."/>
            <person name="Balasubrmanian S."/>
            <person name="Bauer D."/>
            <person name="Boehm C."/>
            <person name="Briginshaw L."/>
            <person name="Caballero-Perez J."/>
            <person name="Catarino B."/>
            <person name="Chen F."/>
            <person name="Chiyoda S."/>
            <person name="Chovatia M."/>
            <person name="Davies K."/>
            <person name="Delmans M."/>
            <person name="Demura T."/>
            <person name="Dierschke T."/>
            <person name="Dolan L."/>
            <person name="Dorantes-Acosta A."/>
            <person name="Eklund D."/>
            <person name="Florent S."/>
            <person name="Flores-Sandoval E."/>
            <person name="Fujiyama A."/>
            <person name="Fukuzawa H."/>
            <person name="Galik B."/>
            <person name="Grimanelli D."/>
            <person name="Grimwood J."/>
            <person name="Grossniklaus U."/>
            <person name="Hamada T."/>
            <person name="Haseloff J."/>
            <person name="Hetherington A."/>
            <person name="Higo A."/>
            <person name="Hirakawa Y."/>
            <person name="Hundley H."/>
            <person name="Ikeda Y."/>
            <person name="Inoue K."/>
            <person name="Inoue S."/>
            <person name="Ishida S."/>
            <person name="Jia Q."/>
            <person name="Kakita M."/>
            <person name="Kanazawa T."/>
            <person name="Kawai Y."/>
            <person name="Kawashima T."/>
            <person name="Kennedy M."/>
            <person name="Kinose K."/>
            <person name="Kinoshita T."/>
            <person name="Kohara Y."/>
            <person name="Koide E."/>
            <person name="Komatsu K."/>
            <person name="Kopischke S."/>
            <person name="Kubo M."/>
            <person name="Kyozuka J."/>
            <person name="Lagercrantz U."/>
            <person name="Lin S."/>
            <person name="Lindquist E."/>
            <person name="Lipzen A."/>
            <person name="Lu C."/>
            <person name="Luna E."/>
            <person name="Martienssen R."/>
            <person name="Minamino N."/>
            <person name="Mizutani M."/>
            <person name="Mizutani M."/>
            <person name="Mochizuki N."/>
            <person name="Monte I."/>
            <person name="Mosher R."/>
            <person name="Nagasaki H."/>
            <person name="Nakagami H."/>
            <person name="Naramoto S."/>
            <person name="Nishitani K."/>
            <person name="Ohtani M."/>
            <person name="Okamoto T."/>
            <person name="Okumura M."/>
            <person name="Phillips J."/>
            <person name="Pollak B."/>
            <person name="Reinders A."/>
            <person name="Roevekamp M."/>
            <person name="Sano R."/>
            <person name="Sawa S."/>
            <person name="Schmid M."/>
            <person name="Shirakawa M."/>
            <person name="Solano R."/>
            <person name="Spunde A."/>
            <person name="Suetsugu N."/>
            <person name="Sugano S."/>
            <person name="Sugiyama A."/>
            <person name="Sun R."/>
            <person name="Suzuki Y."/>
            <person name="Takenaka M."/>
            <person name="Takezawa D."/>
            <person name="Tomogane H."/>
            <person name="Tsuzuki M."/>
            <person name="Ueda T."/>
            <person name="Umeda M."/>
            <person name="Ward J."/>
            <person name="Watanabe Y."/>
            <person name="Yazaki K."/>
            <person name="Yokoyama R."/>
            <person name="Yoshitake Y."/>
            <person name="Yotsui I."/>
            <person name="Zachgo S."/>
            <person name="Schmutz J."/>
        </authorList>
    </citation>
    <scope>NUCLEOTIDE SEQUENCE [LARGE SCALE GENOMIC DNA]</scope>
    <source>
        <strain evidence="3">cv. B-3</strain>
    </source>
</reference>
<dbReference type="AlphaFoldDB" id="A0A397XXJ0"/>
<organism evidence="2 3">
    <name type="scientific">Brassica campestris</name>
    <name type="common">Field mustard</name>
    <dbReference type="NCBI Taxonomy" id="3711"/>
    <lineage>
        <taxon>Eukaryota</taxon>
        <taxon>Viridiplantae</taxon>
        <taxon>Streptophyta</taxon>
        <taxon>Embryophyta</taxon>
        <taxon>Tracheophyta</taxon>
        <taxon>Spermatophyta</taxon>
        <taxon>Magnoliopsida</taxon>
        <taxon>eudicotyledons</taxon>
        <taxon>Gunneridae</taxon>
        <taxon>Pentapetalae</taxon>
        <taxon>rosids</taxon>
        <taxon>malvids</taxon>
        <taxon>Brassicales</taxon>
        <taxon>Brassicaceae</taxon>
        <taxon>Brassiceae</taxon>
        <taxon>Brassica</taxon>
    </lineage>
</organism>
<keyword evidence="1" id="KW-1133">Transmembrane helix</keyword>
<evidence type="ECO:0000313" key="2">
    <source>
        <dbReference type="EMBL" id="RID46081.1"/>
    </source>
</evidence>
<evidence type="ECO:0000256" key="1">
    <source>
        <dbReference type="SAM" id="Phobius"/>
    </source>
</evidence>
<keyword evidence="1" id="KW-0472">Membrane</keyword>
<dbReference type="Proteomes" id="UP000264353">
    <property type="component" value="Chromosome A9"/>
</dbReference>
<accession>A0A397XXJ0</accession>
<gene>
    <name evidence="2" type="ORF">BRARA_I02768</name>
</gene>
<keyword evidence="1" id="KW-0812">Transmembrane</keyword>
<feature type="transmembrane region" description="Helical" evidence="1">
    <location>
        <begin position="12"/>
        <end position="31"/>
    </location>
</feature>